<protein>
    <submittedName>
        <fullName evidence="7">Kyphoscoliosis peptidase</fullName>
    </submittedName>
</protein>
<dbReference type="PANTHER" id="PTHR47020:SF1">
    <property type="entry name" value="HILLARIN"/>
    <property type="match status" value="1"/>
</dbReference>
<dbReference type="Pfam" id="PF23265">
    <property type="entry name" value="Ig-like_KY"/>
    <property type="match status" value="2"/>
</dbReference>
<dbReference type="EMBL" id="LWCA01000416">
    <property type="protein sequence ID" value="OAF68615.1"/>
    <property type="molecule type" value="Genomic_DNA"/>
</dbReference>
<evidence type="ECO:0000256" key="4">
    <source>
        <dbReference type="PROSITE-ProRule" id="PRU00125"/>
    </source>
</evidence>
<keyword evidence="5" id="KW-0175">Coiled coil</keyword>
<dbReference type="InterPro" id="IPR002931">
    <property type="entry name" value="Transglutaminase-like"/>
</dbReference>
<dbReference type="AlphaFoldDB" id="A0A177B2V3"/>
<dbReference type="InterPro" id="IPR056564">
    <property type="entry name" value="Ig-like_KY"/>
</dbReference>
<dbReference type="InterPro" id="IPR038765">
    <property type="entry name" value="Papain-like_cys_pep_sf"/>
</dbReference>
<evidence type="ECO:0000256" key="3">
    <source>
        <dbReference type="ARBA" id="ARBA00023038"/>
    </source>
</evidence>
<comment type="caution">
    <text evidence="7">The sequence shown here is derived from an EMBL/GenBank/DDBJ whole genome shotgun (WGS) entry which is preliminary data.</text>
</comment>
<name>A0A177B2V3_9BILA</name>
<dbReference type="PROSITE" id="PS00478">
    <property type="entry name" value="LIM_DOMAIN_1"/>
    <property type="match status" value="1"/>
</dbReference>
<dbReference type="SMART" id="SM00460">
    <property type="entry name" value="TGc"/>
    <property type="match status" value="1"/>
</dbReference>
<evidence type="ECO:0000259" key="6">
    <source>
        <dbReference type="PROSITE" id="PS50023"/>
    </source>
</evidence>
<dbReference type="InterPro" id="IPR001781">
    <property type="entry name" value="Znf_LIM"/>
</dbReference>
<dbReference type="SUPFAM" id="SSF54001">
    <property type="entry name" value="Cysteine proteinases"/>
    <property type="match status" value="1"/>
</dbReference>
<keyword evidence="8" id="KW-1185">Reference proteome</keyword>
<feature type="domain" description="LIM zinc-binding" evidence="6">
    <location>
        <begin position="29"/>
        <end position="95"/>
    </location>
</feature>
<dbReference type="InterPro" id="IPR053041">
    <property type="entry name" value="Transglut-like_Superfamily_Mod"/>
</dbReference>
<evidence type="ECO:0000256" key="1">
    <source>
        <dbReference type="ARBA" id="ARBA00022723"/>
    </source>
</evidence>
<keyword evidence="2 4" id="KW-0862">Zinc</keyword>
<keyword evidence="1 4" id="KW-0479">Metal-binding</keyword>
<dbReference type="Proteomes" id="UP000078046">
    <property type="component" value="Unassembled WGS sequence"/>
</dbReference>
<feature type="coiled-coil region" evidence="5">
    <location>
        <begin position="163"/>
        <end position="206"/>
    </location>
</feature>
<dbReference type="SMART" id="SM00132">
    <property type="entry name" value="LIM"/>
    <property type="match status" value="1"/>
</dbReference>
<accession>A0A177B2V3</accession>
<evidence type="ECO:0000313" key="7">
    <source>
        <dbReference type="EMBL" id="OAF68615.1"/>
    </source>
</evidence>
<dbReference type="Pfam" id="PF00412">
    <property type="entry name" value="LIM"/>
    <property type="match status" value="1"/>
</dbReference>
<keyword evidence="3 4" id="KW-0440">LIM domain</keyword>
<evidence type="ECO:0000256" key="2">
    <source>
        <dbReference type="ARBA" id="ARBA00022833"/>
    </source>
</evidence>
<reference evidence="7 8" key="1">
    <citation type="submission" date="2016-04" db="EMBL/GenBank/DDBJ databases">
        <title>The genome of Intoshia linei affirms orthonectids as highly simplified spiralians.</title>
        <authorList>
            <person name="Mikhailov K.V."/>
            <person name="Slusarev G.S."/>
            <person name="Nikitin M.A."/>
            <person name="Logacheva M.D."/>
            <person name="Penin A."/>
            <person name="Aleoshin V."/>
            <person name="Panchin Y.V."/>
        </authorList>
    </citation>
    <scope>NUCLEOTIDE SEQUENCE [LARGE SCALE GENOMIC DNA]</scope>
    <source>
        <strain evidence="7">Intl2013</strain>
        <tissue evidence="7">Whole animal</tissue>
    </source>
</reference>
<gene>
    <name evidence="7" type="ORF">A3Q56_03645</name>
</gene>
<dbReference type="PROSITE" id="PS50023">
    <property type="entry name" value="LIM_DOMAIN_2"/>
    <property type="match status" value="1"/>
</dbReference>
<dbReference type="Gene3D" id="2.10.110.10">
    <property type="entry name" value="Cysteine Rich Protein"/>
    <property type="match status" value="1"/>
</dbReference>
<dbReference type="OrthoDB" id="6129702at2759"/>
<proteinExistence type="predicted"/>
<evidence type="ECO:0000313" key="8">
    <source>
        <dbReference type="Proteomes" id="UP000078046"/>
    </source>
</evidence>
<dbReference type="GO" id="GO:0046872">
    <property type="term" value="F:metal ion binding"/>
    <property type="evidence" value="ECO:0007669"/>
    <property type="project" value="UniProtKB-KW"/>
</dbReference>
<organism evidence="7 8">
    <name type="scientific">Intoshia linei</name>
    <dbReference type="NCBI Taxonomy" id="1819745"/>
    <lineage>
        <taxon>Eukaryota</taxon>
        <taxon>Metazoa</taxon>
        <taxon>Spiralia</taxon>
        <taxon>Lophotrochozoa</taxon>
        <taxon>Mesozoa</taxon>
        <taxon>Orthonectida</taxon>
        <taxon>Rhopaluridae</taxon>
        <taxon>Intoshia</taxon>
    </lineage>
</organism>
<sequence length="1022" mass="118848">MAKVVQTEPTENGLAIKNLRELFSAVPVDVCERCKKRVYLPEKVGPINGVVFHTQCFSCCFCSHHLTVRTYFSNPTNRKDKEIYCATHAERISSLGLDANSMGIKGILDGTRANALKHKQTHQVPSIDNESIQIKLHKLYAENTKRIDRKDLMTHNYPAILPNSKIYEAQKKLEEEHRKTEDQLRLKLEEERKKTTEKVLEEQEILWNKRLTELTKTFENELSLKDSARDNKKKMFEKDKTELRKTLTMKMADKIKKLDTEESQTIQIETTKLVEKHANEMIQLLKVKHDSSKDDQIDLDEIKNTSQQDIPGPYPPSKRKRDLFYSTSYFDKIDKYVLEMASDDHTTFTDLVNALTCNCETNLDKCRAIYRWITLKDLNNMKIDENGDKDTPYGLLSGIKSGSETYHTLFMRLCSYAGLHCREIKGHSKSVGYEPGMKIKEKSFLNTWNVVLIEGDWWPIQCNWGARHLVMKKNETPSINEDRKDEIRYQYDEHYFMTDPDEFIKEFWASDMDWQLLDVPITLKQFEESAFVRSVFFNYGLSFTVDTKAKAIMYTDDDGKLEIKLTMPIEFSQHLLFYYQLHYDEKTKTKKTNANSAVDLERYIVHNVDLETASFLLRPPKSGYYFLEIFVNKSETFKESSSRDLQVVPFKLKCACKFKIVVYSKDGNNHRKMSLEKDENRVDPLPKCALGEWGPMKAIRHFGIYPISHTSYLINTDVNSVAIRMRASEPVHVLPRLHNNTVRDEDLQNSFDIIIEQDIITINVYLPNTGEYGIDIYARSEKSVDPSTLSHACKYLIQYIEKDTDTKKFVRNPNIENNLVGPENNEKSSVVNLTSSNPNTNEFYHKTIIKVNKNEAPSSDSKKSLNSTEQMLEKVKSMEKDKSIPQVLNNVIEGPVMPDYIRFDILKFVPETPRIYYNSMKPIVIQVYTRNVYRFAYQLKKDNKIVSGAITTKEYNGGKKIKFYISVPTLANYSFSVYCAENTIKDKLNNIYNFLIIYNIKPKPQDNHQKPTKSKILRFFKK</sequence>
<evidence type="ECO:0000256" key="5">
    <source>
        <dbReference type="SAM" id="Coils"/>
    </source>
</evidence>
<dbReference type="PANTHER" id="PTHR47020">
    <property type="entry name" value="HILLARIN"/>
    <property type="match status" value="1"/>
</dbReference>